<dbReference type="OrthoDB" id="936071at2759"/>
<feature type="signal peptide" evidence="5">
    <location>
        <begin position="1"/>
        <end position="22"/>
    </location>
</feature>
<keyword evidence="4" id="KW-0325">Glycoprotein</keyword>
<dbReference type="AlphaFoldDB" id="A0A8J6CUY2"/>
<evidence type="ECO:0000256" key="4">
    <source>
        <dbReference type="ARBA" id="ARBA00023180"/>
    </source>
</evidence>
<dbReference type="PANTHER" id="PTHR10426:SF86">
    <property type="entry name" value="PROTEIN STRICTOSIDINE SYNTHASE-LIKE 10-LIKE"/>
    <property type="match status" value="1"/>
</dbReference>
<dbReference type="EMBL" id="JAHUZN010000009">
    <property type="protein sequence ID" value="KAG8484386.1"/>
    <property type="molecule type" value="Genomic_DNA"/>
</dbReference>
<gene>
    <name evidence="7" type="ORF">CXB51_022792</name>
</gene>
<sequence length="348" mass="39164">MMKSFSFFSFFLLFFFLNIALSYHQVDYDESMFRNYNQINITQGTGPESIAFDCKGEGPYVGVSDGRVLKWEGLKFGWKEFAVPSSFRIRKICDGSTDPNLEPICGRPLGLKFHIETCHLYIADAYHGLLVVGPYGGVAEKLATSAEGVPFKFTNGLDIDTKTGMVYFTDSSTVIQRRNVDSLLRSLDQTGRLLKYNPYTKEVSVIYKSLVFPNGVALSKNNSFLLVAESTRMRILKFNLESGAKAKNMSKVFADPEVFAVLPRVPDNIKRNKDGDFWVALNTGRLESIQSDALDPIGIKYNEEGTVLKRLDGHNGMIFNSISEVKEYNRRLYIGSVTKPYVGILNDY</sequence>
<dbReference type="Pfam" id="PF20067">
    <property type="entry name" value="SSL_N"/>
    <property type="match status" value="1"/>
</dbReference>
<evidence type="ECO:0000259" key="6">
    <source>
        <dbReference type="Pfam" id="PF03088"/>
    </source>
</evidence>
<keyword evidence="8" id="KW-1185">Reference proteome</keyword>
<dbReference type="GO" id="GO:0005773">
    <property type="term" value="C:vacuole"/>
    <property type="evidence" value="ECO:0007669"/>
    <property type="project" value="UniProtKB-SubCell"/>
</dbReference>
<dbReference type="GO" id="GO:0012505">
    <property type="term" value="C:endomembrane system"/>
    <property type="evidence" value="ECO:0007669"/>
    <property type="project" value="TreeGrafter"/>
</dbReference>
<evidence type="ECO:0000256" key="5">
    <source>
        <dbReference type="SAM" id="SignalP"/>
    </source>
</evidence>
<organism evidence="7 8">
    <name type="scientific">Gossypium anomalum</name>
    <dbReference type="NCBI Taxonomy" id="47600"/>
    <lineage>
        <taxon>Eukaryota</taxon>
        <taxon>Viridiplantae</taxon>
        <taxon>Streptophyta</taxon>
        <taxon>Embryophyta</taxon>
        <taxon>Tracheophyta</taxon>
        <taxon>Spermatophyta</taxon>
        <taxon>Magnoliopsida</taxon>
        <taxon>eudicotyledons</taxon>
        <taxon>Gunneridae</taxon>
        <taxon>Pentapetalae</taxon>
        <taxon>rosids</taxon>
        <taxon>malvids</taxon>
        <taxon>Malvales</taxon>
        <taxon>Malvaceae</taxon>
        <taxon>Malvoideae</taxon>
        <taxon>Gossypium</taxon>
    </lineage>
</organism>
<dbReference type="InterPro" id="IPR011042">
    <property type="entry name" value="6-blade_b-propeller_TolB-like"/>
</dbReference>
<evidence type="ECO:0000313" key="7">
    <source>
        <dbReference type="EMBL" id="KAG8484386.1"/>
    </source>
</evidence>
<keyword evidence="5" id="KW-0732">Signal</keyword>
<dbReference type="GO" id="GO:0016787">
    <property type="term" value="F:hydrolase activity"/>
    <property type="evidence" value="ECO:0007669"/>
    <property type="project" value="TreeGrafter"/>
</dbReference>
<comment type="similarity">
    <text evidence="2">Belongs to the strictosidine synthase family.</text>
</comment>
<keyword evidence="3" id="KW-0926">Vacuole</keyword>
<dbReference type="Proteomes" id="UP000701853">
    <property type="component" value="Chromosome 9"/>
</dbReference>
<protein>
    <recommendedName>
        <fullName evidence="6">Strictosidine synthase conserved region domain-containing protein</fullName>
    </recommendedName>
</protein>
<reference evidence="7 8" key="1">
    <citation type="journal article" date="2021" name="bioRxiv">
        <title>The Gossypium anomalum genome as a resource for cotton improvement and evolutionary analysis of hybrid incompatibility.</title>
        <authorList>
            <person name="Grover C.E."/>
            <person name="Yuan D."/>
            <person name="Arick M.A."/>
            <person name="Miller E.R."/>
            <person name="Hu G."/>
            <person name="Peterson D.G."/>
            <person name="Wendel J.F."/>
            <person name="Udall J.A."/>
        </authorList>
    </citation>
    <scope>NUCLEOTIDE SEQUENCE [LARGE SCALE GENOMIC DNA]</scope>
    <source>
        <strain evidence="7">JFW-Udall</strain>
        <tissue evidence="7">Leaf</tissue>
    </source>
</reference>
<proteinExistence type="inferred from homology"/>
<feature type="chain" id="PRO_5035229619" description="Strictosidine synthase conserved region domain-containing protein" evidence="5">
    <location>
        <begin position="23"/>
        <end position="348"/>
    </location>
</feature>
<evidence type="ECO:0000256" key="3">
    <source>
        <dbReference type="ARBA" id="ARBA00022554"/>
    </source>
</evidence>
<feature type="domain" description="Strictosidine synthase conserved region" evidence="6">
    <location>
        <begin position="155"/>
        <end position="238"/>
    </location>
</feature>
<accession>A0A8J6CUY2</accession>
<dbReference type="Pfam" id="PF03088">
    <property type="entry name" value="Str_synth"/>
    <property type="match status" value="1"/>
</dbReference>
<dbReference type="InterPro" id="IPR018119">
    <property type="entry name" value="Strictosidine_synth_cons-reg"/>
</dbReference>
<evidence type="ECO:0000256" key="1">
    <source>
        <dbReference type="ARBA" id="ARBA00004116"/>
    </source>
</evidence>
<dbReference type="Gene3D" id="2.120.10.30">
    <property type="entry name" value="TolB, C-terminal domain"/>
    <property type="match status" value="1"/>
</dbReference>
<dbReference type="PANTHER" id="PTHR10426">
    <property type="entry name" value="STRICTOSIDINE SYNTHASE-RELATED"/>
    <property type="match status" value="1"/>
</dbReference>
<evidence type="ECO:0000313" key="8">
    <source>
        <dbReference type="Proteomes" id="UP000701853"/>
    </source>
</evidence>
<comment type="caution">
    <text evidence="7">The sequence shown here is derived from an EMBL/GenBank/DDBJ whole genome shotgun (WGS) entry which is preliminary data.</text>
</comment>
<comment type="subcellular location">
    <subcellularLocation>
        <location evidence="1">Vacuole</location>
    </subcellularLocation>
</comment>
<name>A0A8J6CUY2_9ROSI</name>
<dbReference type="SUPFAM" id="SSF63829">
    <property type="entry name" value="Calcium-dependent phosphotriesterase"/>
    <property type="match status" value="1"/>
</dbReference>
<evidence type="ECO:0000256" key="2">
    <source>
        <dbReference type="ARBA" id="ARBA00009191"/>
    </source>
</evidence>